<keyword evidence="2" id="KW-1185">Reference proteome</keyword>
<dbReference type="PANTHER" id="PTHR33112">
    <property type="entry name" value="DOMAIN PROTEIN, PUTATIVE-RELATED"/>
    <property type="match status" value="1"/>
</dbReference>
<accession>A0A2N3NL45</accession>
<dbReference type="OrthoDB" id="5362512at2759"/>
<reference evidence="1 2" key="1">
    <citation type="journal article" date="2017" name="G3 (Bethesda)">
        <title>First Draft Genome Sequence of the Pathogenic Fungus Lomentospora prolificans (Formerly Scedosporium prolificans).</title>
        <authorList>
            <person name="Luo R."/>
            <person name="Zimin A."/>
            <person name="Workman R."/>
            <person name="Fan Y."/>
            <person name="Pertea G."/>
            <person name="Grossman N."/>
            <person name="Wear M.P."/>
            <person name="Jia B."/>
            <person name="Miller H."/>
            <person name="Casadevall A."/>
            <person name="Timp W."/>
            <person name="Zhang S.X."/>
            <person name="Salzberg S.L."/>
        </authorList>
    </citation>
    <scope>NUCLEOTIDE SEQUENCE [LARGE SCALE GENOMIC DNA]</scope>
    <source>
        <strain evidence="1 2">JHH-5317</strain>
    </source>
</reference>
<dbReference type="STRING" id="41688.A0A2N3NL45"/>
<dbReference type="Proteomes" id="UP000233524">
    <property type="component" value="Unassembled WGS sequence"/>
</dbReference>
<name>A0A2N3NL45_9PEZI</name>
<dbReference type="AlphaFoldDB" id="A0A2N3NL45"/>
<dbReference type="PANTHER" id="PTHR33112:SF9">
    <property type="entry name" value="HETEROKARYON INCOMPATIBILITY DOMAIN-CONTAINING PROTEIN"/>
    <property type="match status" value="1"/>
</dbReference>
<evidence type="ECO:0008006" key="3">
    <source>
        <dbReference type="Google" id="ProtNLM"/>
    </source>
</evidence>
<proteinExistence type="predicted"/>
<organism evidence="1 2">
    <name type="scientific">Lomentospora prolificans</name>
    <dbReference type="NCBI Taxonomy" id="41688"/>
    <lineage>
        <taxon>Eukaryota</taxon>
        <taxon>Fungi</taxon>
        <taxon>Dikarya</taxon>
        <taxon>Ascomycota</taxon>
        <taxon>Pezizomycotina</taxon>
        <taxon>Sordariomycetes</taxon>
        <taxon>Hypocreomycetidae</taxon>
        <taxon>Microascales</taxon>
        <taxon>Microascaceae</taxon>
        <taxon>Lomentospora</taxon>
    </lineage>
</organism>
<dbReference type="InParanoid" id="A0A2N3NL45"/>
<sequence length="260" mass="29133">MEADRMAAVYGGAFVTIAAVASSDFHGGCFLKAGNGDFCRRVRREDKGLDVVIGLRTHPAISKSLLDIGMDFPMLSLAWVYQERMLSRRLLYCTRTELQLICREAKVCECGGSSVIHTIEAAKMYPMPRRKQEYAQHIVARMNPERGRFQDMEAAIHWHRIVSDYSKLQLTYASDKLPALSGCARDIANLTDNGGEYLAGLWRHTLDRDLLSGRSTVKLIRSGRRSGGRHPGLGLVLMWLVVSHSSKYQSRLICITSRGK</sequence>
<dbReference type="EMBL" id="NLAX01000002">
    <property type="protein sequence ID" value="PKS13175.1"/>
    <property type="molecule type" value="Genomic_DNA"/>
</dbReference>
<gene>
    <name evidence="1" type="ORF">jhhlp_000519</name>
</gene>
<evidence type="ECO:0000313" key="1">
    <source>
        <dbReference type="EMBL" id="PKS13175.1"/>
    </source>
</evidence>
<dbReference type="VEuPathDB" id="FungiDB:jhhlp_000519"/>
<evidence type="ECO:0000313" key="2">
    <source>
        <dbReference type="Proteomes" id="UP000233524"/>
    </source>
</evidence>
<protein>
    <recommendedName>
        <fullName evidence="3">Heterokaryon incompatibility domain-containing protein</fullName>
    </recommendedName>
</protein>
<comment type="caution">
    <text evidence="1">The sequence shown here is derived from an EMBL/GenBank/DDBJ whole genome shotgun (WGS) entry which is preliminary data.</text>
</comment>